<feature type="transmembrane region" description="Helical" evidence="7">
    <location>
        <begin position="316"/>
        <end position="335"/>
    </location>
</feature>
<keyword evidence="6 7" id="KW-0472">Membrane</keyword>
<evidence type="ECO:0000259" key="8">
    <source>
        <dbReference type="PROSITE" id="PS50850"/>
    </source>
</evidence>
<feature type="transmembrane region" description="Helical" evidence="7">
    <location>
        <begin position="291"/>
        <end position="309"/>
    </location>
</feature>
<dbReference type="InterPro" id="IPR036259">
    <property type="entry name" value="MFS_trans_sf"/>
</dbReference>
<evidence type="ECO:0000313" key="10">
    <source>
        <dbReference type="Proteomes" id="UP001597183"/>
    </source>
</evidence>
<sequence length="499" mass="50210">MVCSAIFMLTLDVTIVSVALAGIQDELAASLSSLQWVVDGYTLPLACGLLSAAVLGDRIGRRRVFVAGMLVFTAASLACALADTAATLIAARAVQGGGAALLFGTALPLLGAAYPEPARRARAVGVFSACYAAATAAGPLIGGVLVDGPGWRWIFLINVPIGLLAMLGCLRLHESRPDRAPRNDWTGAALLSGGLLALLTALIRGNEDGWGSRPTLGLFTAAAVLLIVFIGWERRTVDPMLSLRLLVRPAFAGVALQSFATAATLVAATYYLALHLQNVAGYSPLETGLRVLPLTATALVAAPVAAALLRRFGSTPLLVLGLVLAGVGLLGASLIDTSGSMAVLAPGFVLAGAGLGVGAAATASAGLAAVEPADAGMATGTVNTMRQIGTAAGVAVLGAVVQFQAKQNAQPLLDTMAPPVPKDQLIAEIGAGLGRHVGQNLPAGVRETTAEIARAATNDAVATVFLISGVAALVAAVACGLLLTRRPAPLPVPALTSGS</sequence>
<evidence type="ECO:0000256" key="4">
    <source>
        <dbReference type="ARBA" id="ARBA00022692"/>
    </source>
</evidence>
<evidence type="ECO:0000256" key="7">
    <source>
        <dbReference type="SAM" id="Phobius"/>
    </source>
</evidence>
<feature type="domain" description="Major facilitator superfamily (MFS) profile" evidence="8">
    <location>
        <begin position="1"/>
        <end position="487"/>
    </location>
</feature>
<feature type="transmembrane region" description="Helical" evidence="7">
    <location>
        <begin position="96"/>
        <end position="114"/>
    </location>
</feature>
<gene>
    <name evidence="9" type="ORF">ACFQ5G_42510</name>
</gene>
<dbReference type="PANTHER" id="PTHR42718:SF49">
    <property type="entry name" value="EXPORT PROTEIN"/>
    <property type="match status" value="1"/>
</dbReference>
<feature type="transmembrane region" description="Helical" evidence="7">
    <location>
        <begin position="64"/>
        <end position="90"/>
    </location>
</feature>
<feature type="transmembrane region" description="Helical" evidence="7">
    <location>
        <begin position="37"/>
        <end position="55"/>
    </location>
</feature>
<feature type="transmembrane region" description="Helical" evidence="7">
    <location>
        <begin position="460"/>
        <end position="483"/>
    </location>
</feature>
<evidence type="ECO:0000256" key="5">
    <source>
        <dbReference type="ARBA" id="ARBA00022989"/>
    </source>
</evidence>
<evidence type="ECO:0000256" key="1">
    <source>
        <dbReference type="ARBA" id="ARBA00004651"/>
    </source>
</evidence>
<dbReference type="Pfam" id="PF07690">
    <property type="entry name" value="MFS_1"/>
    <property type="match status" value="1"/>
</dbReference>
<reference evidence="10" key="1">
    <citation type="journal article" date="2019" name="Int. J. Syst. Evol. Microbiol.">
        <title>The Global Catalogue of Microorganisms (GCM) 10K type strain sequencing project: providing services to taxonomists for standard genome sequencing and annotation.</title>
        <authorList>
            <consortium name="The Broad Institute Genomics Platform"/>
            <consortium name="The Broad Institute Genome Sequencing Center for Infectious Disease"/>
            <person name="Wu L."/>
            <person name="Ma J."/>
        </authorList>
    </citation>
    <scope>NUCLEOTIDE SEQUENCE [LARGE SCALE GENOMIC DNA]</scope>
    <source>
        <strain evidence="10">CCM 7526</strain>
    </source>
</reference>
<name>A0ABW4ANC9_9ACTN</name>
<feature type="transmembrane region" description="Helical" evidence="7">
    <location>
        <begin position="151"/>
        <end position="173"/>
    </location>
</feature>
<dbReference type="RefSeq" id="WP_378079152.1">
    <property type="nucleotide sequence ID" value="NZ_JBHTMK010000054.1"/>
</dbReference>
<keyword evidence="5 7" id="KW-1133">Transmembrane helix</keyword>
<dbReference type="Gene3D" id="1.20.1720.10">
    <property type="entry name" value="Multidrug resistance protein D"/>
    <property type="match status" value="1"/>
</dbReference>
<feature type="transmembrane region" description="Helical" evidence="7">
    <location>
        <begin position="126"/>
        <end position="145"/>
    </location>
</feature>
<evidence type="ECO:0000256" key="3">
    <source>
        <dbReference type="ARBA" id="ARBA00022475"/>
    </source>
</evidence>
<comment type="subcellular location">
    <subcellularLocation>
        <location evidence="1">Cell membrane</location>
        <topology evidence="1">Multi-pass membrane protein</topology>
    </subcellularLocation>
</comment>
<dbReference type="PROSITE" id="PS50850">
    <property type="entry name" value="MFS"/>
    <property type="match status" value="1"/>
</dbReference>
<dbReference type="PANTHER" id="PTHR42718">
    <property type="entry name" value="MAJOR FACILITATOR SUPERFAMILY MULTIDRUG TRANSPORTER MFSC"/>
    <property type="match status" value="1"/>
</dbReference>
<keyword evidence="3" id="KW-1003">Cell membrane</keyword>
<dbReference type="Gene3D" id="1.20.1250.20">
    <property type="entry name" value="MFS general substrate transporter like domains"/>
    <property type="match status" value="1"/>
</dbReference>
<feature type="transmembrane region" description="Helical" evidence="7">
    <location>
        <begin position="245"/>
        <end position="271"/>
    </location>
</feature>
<evidence type="ECO:0000256" key="6">
    <source>
        <dbReference type="ARBA" id="ARBA00023136"/>
    </source>
</evidence>
<keyword evidence="10" id="KW-1185">Reference proteome</keyword>
<dbReference type="CDD" id="cd17321">
    <property type="entry name" value="MFS_MMR_MDR_like"/>
    <property type="match status" value="1"/>
</dbReference>
<keyword evidence="2" id="KW-0813">Transport</keyword>
<proteinExistence type="predicted"/>
<feature type="transmembrane region" description="Helical" evidence="7">
    <location>
        <begin position="347"/>
        <end position="370"/>
    </location>
</feature>
<organism evidence="9 10">
    <name type="scientific">Actinoplanes sichuanensis</name>
    <dbReference type="NCBI Taxonomy" id="512349"/>
    <lineage>
        <taxon>Bacteria</taxon>
        <taxon>Bacillati</taxon>
        <taxon>Actinomycetota</taxon>
        <taxon>Actinomycetes</taxon>
        <taxon>Micromonosporales</taxon>
        <taxon>Micromonosporaceae</taxon>
        <taxon>Actinoplanes</taxon>
    </lineage>
</organism>
<dbReference type="SUPFAM" id="SSF103473">
    <property type="entry name" value="MFS general substrate transporter"/>
    <property type="match status" value="1"/>
</dbReference>
<dbReference type="EMBL" id="JBHTMK010000054">
    <property type="protein sequence ID" value="MFD1372038.1"/>
    <property type="molecule type" value="Genomic_DNA"/>
</dbReference>
<protein>
    <submittedName>
        <fullName evidence="9">MFS transporter</fullName>
    </submittedName>
</protein>
<comment type="caution">
    <text evidence="9">The sequence shown here is derived from an EMBL/GenBank/DDBJ whole genome shotgun (WGS) entry which is preliminary data.</text>
</comment>
<dbReference type="InterPro" id="IPR004638">
    <property type="entry name" value="EmrB-like"/>
</dbReference>
<evidence type="ECO:0000256" key="2">
    <source>
        <dbReference type="ARBA" id="ARBA00022448"/>
    </source>
</evidence>
<feature type="transmembrane region" description="Helical" evidence="7">
    <location>
        <begin position="215"/>
        <end position="233"/>
    </location>
</feature>
<accession>A0ABW4ANC9</accession>
<dbReference type="NCBIfam" id="TIGR00711">
    <property type="entry name" value="efflux_EmrB"/>
    <property type="match status" value="1"/>
</dbReference>
<dbReference type="InterPro" id="IPR011701">
    <property type="entry name" value="MFS"/>
</dbReference>
<keyword evidence="4 7" id="KW-0812">Transmembrane</keyword>
<feature type="transmembrane region" description="Helical" evidence="7">
    <location>
        <begin position="185"/>
        <end position="203"/>
    </location>
</feature>
<dbReference type="Proteomes" id="UP001597183">
    <property type="component" value="Unassembled WGS sequence"/>
</dbReference>
<evidence type="ECO:0000313" key="9">
    <source>
        <dbReference type="EMBL" id="MFD1372038.1"/>
    </source>
</evidence>
<dbReference type="InterPro" id="IPR020846">
    <property type="entry name" value="MFS_dom"/>
</dbReference>